<dbReference type="HOGENOM" id="CLU_000604_1_2_11"/>
<comment type="caution">
    <text evidence="4">The sequence shown here is derived from an EMBL/GenBank/DDBJ whole genome shotgun (WGS) entry which is preliminary data.</text>
</comment>
<dbReference type="PANTHER" id="PTHR43790:SF8">
    <property type="entry name" value="SUGAR ABC TRANSPORTER ATP-BINDING PROTEIN"/>
    <property type="match status" value="1"/>
</dbReference>
<reference evidence="4 5" key="1">
    <citation type="submission" date="2012-01" db="EMBL/GenBank/DDBJ databases">
        <title>The Genome Sequence of Scardovia wiggsiae F0424.</title>
        <authorList>
            <consortium name="The Broad Institute Genome Sequencing Platform"/>
            <person name="Earl A."/>
            <person name="Ward D."/>
            <person name="Feldgarden M."/>
            <person name="Gevers D."/>
            <person name="Izard J."/>
            <person name="Ganesan A."/>
            <person name="Baranova O.V."/>
            <person name="Blanton J.M."/>
            <person name="Tanner A.C."/>
            <person name="Mathney J."/>
            <person name="Dewhirst F.E."/>
            <person name="Young S.K."/>
            <person name="Zeng Q."/>
            <person name="Gargeya S."/>
            <person name="Fitzgerald M."/>
            <person name="Haas B."/>
            <person name="Abouelleil A."/>
            <person name="Alvarado L."/>
            <person name="Arachchi H.M."/>
            <person name="Berlin A."/>
            <person name="Chapman S.B."/>
            <person name="Gearin G."/>
            <person name="Goldberg J."/>
            <person name="Griggs A."/>
            <person name="Gujja S."/>
            <person name="Hansen M."/>
            <person name="Heiman D."/>
            <person name="Howarth C."/>
            <person name="Larimer J."/>
            <person name="Lui A."/>
            <person name="MacDonald P.J.P."/>
            <person name="McCowen C."/>
            <person name="Montmayeur A."/>
            <person name="Murphy C."/>
            <person name="Neiman D."/>
            <person name="Pearson M."/>
            <person name="Priest M."/>
            <person name="Roberts A."/>
            <person name="Saif S."/>
            <person name="Shea T."/>
            <person name="Sisk P."/>
            <person name="Stolte C."/>
            <person name="Sykes S."/>
            <person name="Wortman J."/>
            <person name="Nusbaum C."/>
            <person name="Birren B."/>
        </authorList>
    </citation>
    <scope>NUCLEOTIDE SEQUENCE [LARGE SCALE GENOMIC DNA]</scope>
    <source>
        <strain evidence="4 5">F0424</strain>
    </source>
</reference>
<feature type="domain" description="ABC transporter" evidence="3">
    <location>
        <begin position="5"/>
        <end position="244"/>
    </location>
</feature>
<keyword evidence="2" id="KW-0067">ATP-binding</keyword>
<dbReference type="Gene3D" id="3.40.50.300">
    <property type="entry name" value="P-loop containing nucleotide triphosphate hydrolases"/>
    <property type="match status" value="1"/>
</dbReference>
<dbReference type="InterPro" id="IPR003439">
    <property type="entry name" value="ABC_transporter-like_ATP-bd"/>
</dbReference>
<organism evidence="4 5">
    <name type="scientific">Scardovia wiggsiae F0424</name>
    <dbReference type="NCBI Taxonomy" id="857290"/>
    <lineage>
        <taxon>Bacteria</taxon>
        <taxon>Bacillati</taxon>
        <taxon>Actinomycetota</taxon>
        <taxon>Actinomycetes</taxon>
        <taxon>Bifidobacteriales</taxon>
        <taxon>Bifidobacteriaceae</taxon>
        <taxon>Scardovia</taxon>
    </lineage>
</organism>
<protein>
    <recommendedName>
        <fullName evidence="3">ABC transporter domain-containing protein</fullName>
    </recommendedName>
</protein>
<name>J0LN90_9BIFI</name>
<gene>
    <name evidence="4" type="ORF">HMPREF9156_00066</name>
</gene>
<dbReference type="OrthoDB" id="7875923at2"/>
<dbReference type="PROSITE" id="PS50893">
    <property type="entry name" value="ABC_TRANSPORTER_2"/>
    <property type="match status" value="1"/>
</dbReference>
<dbReference type="EMBL" id="AGZS01000001">
    <property type="protein sequence ID" value="EJD65302.1"/>
    <property type="molecule type" value="Genomic_DNA"/>
</dbReference>
<dbReference type="InterPro" id="IPR050107">
    <property type="entry name" value="ABC_carbohydrate_import_ATPase"/>
</dbReference>
<dbReference type="AlphaFoldDB" id="J0LN90"/>
<keyword evidence="5" id="KW-1185">Reference proteome</keyword>
<dbReference type="Pfam" id="PF00005">
    <property type="entry name" value="ABC_tran"/>
    <property type="match status" value="1"/>
</dbReference>
<dbReference type="InterPro" id="IPR027417">
    <property type="entry name" value="P-loop_NTPase"/>
</dbReference>
<sequence length="278" mass="30056">MIDKTPLADVRHLNVTLGFSQALKDVSFTIEKHEVLAIVGDNGAGKSTLIKVLSGLVQPDSGTIIWKGEAARIPSIHDAIDMGIASMFQDVEFCDNLDVAANIFLGTEISAQMNIRQDERMHLEARKVLNAMNSSISVYSPISALSAGQRQTVALARMLLNDPSLVLLDEPTASLSVIQTAETLNHIRSLRAGGKSVVFICHTLPDVFAVSDRIAIMRHGRITGVYKTSETTYQEVIARIAGVSDFNGLTAEQKDGLKGQAPVSRKLIDRYAEASVQG</sequence>
<keyword evidence="1" id="KW-0547">Nucleotide-binding</keyword>
<dbReference type="PANTHER" id="PTHR43790">
    <property type="entry name" value="CARBOHYDRATE TRANSPORT ATP-BINDING PROTEIN MG119-RELATED"/>
    <property type="match status" value="1"/>
</dbReference>
<dbReference type="SUPFAM" id="SSF52540">
    <property type="entry name" value="P-loop containing nucleoside triphosphate hydrolases"/>
    <property type="match status" value="1"/>
</dbReference>
<evidence type="ECO:0000256" key="1">
    <source>
        <dbReference type="ARBA" id="ARBA00022741"/>
    </source>
</evidence>
<proteinExistence type="predicted"/>
<dbReference type="GO" id="GO:0005524">
    <property type="term" value="F:ATP binding"/>
    <property type="evidence" value="ECO:0007669"/>
    <property type="project" value="UniProtKB-KW"/>
</dbReference>
<dbReference type="SMART" id="SM00382">
    <property type="entry name" value="AAA"/>
    <property type="match status" value="1"/>
</dbReference>
<accession>J0LN90</accession>
<evidence type="ECO:0000259" key="3">
    <source>
        <dbReference type="PROSITE" id="PS50893"/>
    </source>
</evidence>
<dbReference type="GO" id="GO:0016887">
    <property type="term" value="F:ATP hydrolysis activity"/>
    <property type="evidence" value="ECO:0007669"/>
    <property type="project" value="InterPro"/>
</dbReference>
<dbReference type="CDD" id="cd03216">
    <property type="entry name" value="ABC_Carb_Monos_I"/>
    <property type="match status" value="1"/>
</dbReference>
<dbReference type="RefSeq" id="WP_007147134.1">
    <property type="nucleotide sequence ID" value="NZ_AKCI01000001.1"/>
</dbReference>
<evidence type="ECO:0000256" key="2">
    <source>
        <dbReference type="ARBA" id="ARBA00022840"/>
    </source>
</evidence>
<dbReference type="InterPro" id="IPR003593">
    <property type="entry name" value="AAA+_ATPase"/>
</dbReference>
<evidence type="ECO:0000313" key="5">
    <source>
        <dbReference type="Proteomes" id="UP000006415"/>
    </source>
</evidence>
<dbReference type="STRING" id="857290.HMPREF9156_00066"/>
<dbReference type="Proteomes" id="UP000006415">
    <property type="component" value="Unassembled WGS sequence"/>
</dbReference>
<evidence type="ECO:0000313" key="4">
    <source>
        <dbReference type="EMBL" id="EJD65302.1"/>
    </source>
</evidence>
<dbReference type="eggNOG" id="COG1129">
    <property type="taxonomic scope" value="Bacteria"/>
</dbReference>